<dbReference type="GO" id="GO:0005784">
    <property type="term" value="C:Sec61 translocon complex"/>
    <property type="evidence" value="ECO:0007669"/>
    <property type="project" value="InterPro"/>
</dbReference>
<evidence type="ECO:0000256" key="10">
    <source>
        <dbReference type="SAM" id="Phobius"/>
    </source>
</evidence>
<keyword evidence="12" id="KW-1185">Reference proteome</keyword>
<comment type="similarity">
    <text evidence="2">Belongs to the SEC61-beta family.</text>
</comment>
<keyword evidence="5" id="KW-0256">Endoplasmic reticulum</keyword>
<comment type="caution">
    <text evidence="11">The sequence shown here is derived from an EMBL/GenBank/DDBJ whole genome shotgun (WGS) entry which is preliminary data.</text>
</comment>
<dbReference type="InterPro" id="IPR030671">
    <property type="entry name" value="Sec61-beta/Sbh"/>
</dbReference>
<organism evidence="11 12">
    <name type="scientific">Protea cynaroides</name>
    <dbReference type="NCBI Taxonomy" id="273540"/>
    <lineage>
        <taxon>Eukaryota</taxon>
        <taxon>Viridiplantae</taxon>
        <taxon>Streptophyta</taxon>
        <taxon>Embryophyta</taxon>
        <taxon>Tracheophyta</taxon>
        <taxon>Spermatophyta</taxon>
        <taxon>Magnoliopsida</taxon>
        <taxon>Proteales</taxon>
        <taxon>Proteaceae</taxon>
        <taxon>Protea</taxon>
    </lineage>
</organism>
<evidence type="ECO:0000256" key="3">
    <source>
        <dbReference type="ARBA" id="ARBA00022448"/>
    </source>
</evidence>
<evidence type="ECO:0000256" key="9">
    <source>
        <dbReference type="ARBA" id="ARBA00023136"/>
    </source>
</evidence>
<comment type="subcellular location">
    <subcellularLocation>
        <location evidence="1">Endoplasmic reticulum membrane</location>
        <topology evidence="1">Single-pass membrane protein</topology>
    </subcellularLocation>
</comment>
<gene>
    <name evidence="11" type="ORF">NE237_023435</name>
</gene>
<evidence type="ECO:0000313" key="12">
    <source>
        <dbReference type="Proteomes" id="UP001141806"/>
    </source>
</evidence>
<keyword evidence="9 10" id="KW-0472">Membrane</keyword>
<dbReference type="Pfam" id="PF03911">
    <property type="entry name" value="Sec61_beta"/>
    <property type="match status" value="1"/>
</dbReference>
<evidence type="ECO:0000313" key="11">
    <source>
        <dbReference type="EMBL" id="KAJ4963496.1"/>
    </source>
</evidence>
<name>A0A9Q0K557_9MAGN</name>
<dbReference type="AlphaFoldDB" id="A0A9Q0K557"/>
<keyword evidence="4 10" id="KW-0812">Transmembrane</keyword>
<dbReference type="GO" id="GO:0006886">
    <property type="term" value="P:intracellular protein transport"/>
    <property type="evidence" value="ECO:0007669"/>
    <property type="project" value="InterPro"/>
</dbReference>
<dbReference type="OrthoDB" id="5401193at2759"/>
<feature type="transmembrane region" description="Helical" evidence="10">
    <location>
        <begin position="115"/>
        <end position="137"/>
    </location>
</feature>
<dbReference type="EMBL" id="JAMYWD010000008">
    <property type="protein sequence ID" value="KAJ4963496.1"/>
    <property type="molecule type" value="Genomic_DNA"/>
</dbReference>
<evidence type="ECO:0000256" key="8">
    <source>
        <dbReference type="ARBA" id="ARBA00023010"/>
    </source>
</evidence>
<dbReference type="PANTHER" id="PTHR13509">
    <property type="entry name" value="SEC61 SUBUNIT BETA"/>
    <property type="match status" value="1"/>
</dbReference>
<sequence length="143" mass="14992">MEVAEEGRKGSGDVGVGEVDRVHGTGDGVALNANPITRGLVSVVPVGECSVWIVKTLLNLLQAGYYGAVGFCDSNCLDAAAEAGWWIGGSSRFAGSGNGSNMLRFYTDDAPGLNITPTIVLVMIICFIGFVTALNVFGKLYHY</sequence>
<keyword evidence="3" id="KW-0813">Transport</keyword>
<evidence type="ECO:0000256" key="5">
    <source>
        <dbReference type="ARBA" id="ARBA00022824"/>
    </source>
</evidence>
<evidence type="ECO:0000256" key="6">
    <source>
        <dbReference type="ARBA" id="ARBA00022927"/>
    </source>
</evidence>
<protein>
    <submittedName>
        <fullName evidence="11">Uncharacterized protein</fullName>
    </submittedName>
</protein>
<reference evidence="11" key="1">
    <citation type="journal article" date="2023" name="Plant J.">
        <title>The genome of the king protea, Protea cynaroides.</title>
        <authorList>
            <person name="Chang J."/>
            <person name="Duong T.A."/>
            <person name="Schoeman C."/>
            <person name="Ma X."/>
            <person name="Roodt D."/>
            <person name="Barker N."/>
            <person name="Li Z."/>
            <person name="Van de Peer Y."/>
            <person name="Mizrachi E."/>
        </authorList>
    </citation>
    <scope>NUCLEOTIDE SEQUENCE</scope>
    <source>
        <tissue evidence="11">Young leaves</tissue>
    </source>
</reference>
<proteinExistence type="inferred from homology"/>
<keyword evidence="8" id="KW-0811">Translocation</keyword>
<keyword evidence="6" id="KW-0653">Protein transport</keyword>
<dbReference type="Proteomes" id="UP001141806">
    <property type="component" value="Unassembled WGS sequence"/>
</dbReference>
<evidence type="ECO:0000256" key="1">
    <source>
        <dbReference type="ARBA" id="ARBA00004389"/>
    </source>
</evidence>
<evidence type="ECO:0000256" key="2">
    <source>
        <dbReference type="ARBA" id="ARBA00006103"/>
    </source>
</evidence>
<evidence type="ECO:0000256" key="4">
    <source>
        <dbReference type="ARBA" id="ARBA00022692"/>
    </source>
</evidence>
<accession>A0A9Q0K557</accession>
<evidence type="ECO:0000256" key="7">
    <source>
        <dbReference type="ARBA" id="ARBA00022989"/>
    </source>
</evidence>
<keyword evidence="7 10" id="KW-1133">Transmembrane helix</keyword>
<dbReference type="InterPro" id="IPR016482">
    <property type="entry name" value="SecG/Sec61-beta/Sbh"/>
</dbReference>